<organism evidence="2 3">
    <name type="scientific">Priapulus caudatus</name>
    <name type="common">Priapulid worm</name>
    <dbReference type="NCBI Taxonomy" id="37621"/>
    <lineage>
        <taxon>Eukaryota</taxon>
        <taxon>Metazoa</taxon>
        <taxon>Ecdysozoa</taxon>
        <taxon>Scalidophora</taxon>
        <taxon>Priapulida</taxon>
        <taxon>Priapulimorpha</taxon>
        <taxon>Priapulimorphida</taxon>
        <taxon>Priapulidae</taxon>
        <taxon>Priapulus</taxon>
    </lineage>
</organism>
<protein>
    <submittedName>
        <fullName evidence="3">Uncharacterized protein LOC106820907</fullName>
    </submittedName>
</protein>
<proteinExistence type="predicted"/>
<dbReference type="Gene3D" id="2.40.70.10">
    <property type="entry name" value="Acid Proteases"/>
    <property type="match status" value="1"/>
</dbReference>
<dbReference type="RefSeq" id="XP_014680992.1">
    <property type="nucleotide sequence ID" value="XM_014825506.1"/>
</dbReference>
<evidence type="ECO:0000256" key="1">
    <source>
        <dbReference type="SAM" id="MobiDB-lite"/>
    </source>
</evidence>
<sequence length="129" mass="14201">MTVRDKPLFSVNIAGTPVRVIADSGASVNVLNETDYLAVKNKPKLTHSNSRVYPYMLVKPLNLLGKFQADASNDQYNCKETFFVVNGPSSSPLSWKASQKLNLITSVNSVSEPKSHLDPDIMSPRHSPQ</sequence>
<accession>A0ABM1F971</accession>
<gene>
    <name evidence="3" type="primary">LOC106820907</name>
</gene>
<dbReference type="Proteomes" id="UP000695022">
    <property type="component" value="Unplaced"/>
</dbReference>
<evidence type="ECO:0000313" key="3">
    <source>
        <dbReference type="RefSeq" id="XP_014680992.1"/>
    </source>
</evidence>
<dbReference type="InterPro" id="IPR001969">
    <property type="entry name" value="Aspartic_peptidase_AS"/>
</dbReference>
<name>A0ABM1F971_PRICU</name>
<keyword evidence="2" id="KW-1185">Reference proteome</keyword>
<evidence type="ECO:0000313" key="2">
    <source>
        <dbReference type="Proteomes" id="UP000695022"/>
    </source>
</evidence>
<reference evidence="3" key="1">
    <citation type="submission" date="2025-08" db="UniProtKB">
        <authorList>
            <consortium name="RefSeq"/>
        </authorList>
    </citation>
    <scope>IDENTIFICATION</scope>
</reference>
<feature type="region of interest" description="Disordered" evidence="1">
    <location>
        <begin position="108"/>
        <end position="129"/>
    </location>
</feature>
<dbReference type="PROSITE" id="PS00141">
    <property type="entry name" value="ASP_PROTEASE"/>
    <property type="match status" value="1"/>
</dbReference>
<dbReference type="GeneID" id="106820907"/>
<dbReference type="InterPro" id="IPR021109">
    <property type="entry name" value="Peptidase_aspartic_dom_sf"/>
</dbReference>